<sequence length="133" mass="15041">MTSTDATSICVIIYPRLQKRDKYQASADPQRISFPYEPSIVPESSSTQAKIKVMVSIFIPQLDRSRGVKEAQFIEETHKNSKIPIQRANSKSDNKMADNEIFSSLNSLCAEIRKGTKCMNGYLWGALRPEQIQ</sequence>
<organism evidence="1 2">
    <name type="scientific">Botryotinia fuckeliana (strain T4)</name>
    <name type="common">Noble rot fungus</name>
    <name type="synonym">Botrytis cinerea</name>
    <dbReference type="NCBI Taxonomy" id="999810"/>
    <lineage>
        <taxon>Eukaryota</taxon>
        <taxon>Fungi</taxon>
        <taxon>Dikarya</taxon>
        <taxon>Ascomycota</taxon>
        <taxon>Pezizomycotina</taxon>
        <taxon>Leotiomycetes</taxon>
        <taxon>Helotiales</taxon>
        <taxon>Sclerotiniaceae</taxon>
        <taxon>Botrytis</taxon>
    </lineage>
</organism>
<dbReference type="HOGENOM" id="CLU_1906439_0_0_1"/>
<dbReference type="InParanoid" id="G2YN67"/>
<gene>
    <name evidence="1" type="ORF">BofuT4_P139890.1</name>
</gene>
<evidence type="ECO:0000313" key="1">
    <source>
        <dbReference type="EMBL" id="CCD53065.1"/>
    </source>
</evidence>
<name>G2YN67_BOTF4</name>
<protein>
    <submittedName>
        <fullName evidence="1">Uncharacterized protein</fullName>
    </submittedName>
</protein>
<dbReference type="EMBL" id="FQ790345">
    <property type="protein sequence ID" value="CCD53065.1"/>
    <property type="molecule type" value="Genomic_DNA"/>
</dbReference>
<reference evidence="2" key="1">
    <citation type="journal article" date="2011" name="PLoS Genet.">
        <title>Genomic analysis of the necrotrophic fungal pathogens Sclerotinia sclerotiorum and Botrytis cinerea.</title>
        <authorList>
            <person name="Amselem J."/>
            <person name="Cuomo C.A."/>
            <person name="van Kan J.A."/>
            <person name="Viaud M."/>
            <person name="Benito E.P."/>
            <person name="Couloux A."/>
            <person name="Coutinho P.M."/>
            <person name="de Vries R.P."/>
            <person name="Dyer P.S."/>
            <person name="Fillinger S."/>
            <person name="Fournier E."/>
            <person name="Gout L."/>
            <person name="Hahn M."/>
            <person name="Kohn L."/>
            <person name="Lapalu N."/>
            <person name="Plummer K.M."/>
            <person name="Pradier J.M."/>
            <person name="Quevillon E."/>
            <person name="Sharon A."/>
            <person name="Simon A."/>
            <person name="ten Have A."/>
            <person name="Tudzynski B."/>
            <person name="Tudzynski P."/>
            <person name="Wincker P."/>
            <person name="Andrew M."/>
            <person name="Anthouard V."/>
            <person name="Beever R.E."/>
            <person name="Beffa R."/>
            <person name="Benoit I."/>
            <person name="Bouzid O."/>
            <person name="Brault B."/>
            <person name="Chen Z."/>
            <person name="Choquer M."/>
            <person name="Collemare J."/>
            <person name="Cotton P."/>
            <person name="Danchin E.G."/>
            <person name="Da Silva C."/>
            <person name="Gautier A."/>
            <person name="Giraud C."/>
            <person name="Giraud T."/>
            <person name="Gonzalez C."/>
            <person name="Grossetete S."/>
            <person name="Guldener U."/>
            <person name="Henrissat B."/>
            <person name="Howlett B.J."/>
            <person name="Kodira C."/>
            <person name="Kretschmer M."/>
            <person name="Lappartient A."/>
            <person name="Leroch M."/>
            <person name="Levis C."/>
            <person name="Mauceli E."/>
            <person name="Neuveglise C."/>
            <person name="Oeser B."/>
            <person name="Pearson M."/>
            <person name="Poulain J."/>
            <person name="Poussereau N."/>
            <person name="Quesneville H."/>
            <person name="Rascle C."/>
            <person name="Schumacher J."/>
            <person name="Segurens B."/>
            <person name="Sexton A."/>
            <person name="Silva E."/>
            <person name="Sirven C."/>
            <person name="Soanes D.M."/>
            <person name="Talbot N.J."/>
            <person name="Templeton M."/>
            <person name="Yandava C."/>
            <person name="Yarden O."/>
            <person name="Zeng Q."/>
            <person name="Rollins J.A."/>
            <person name="Lebrun M.H."/>
            <person name="Dickman M."/>
        </authorList>
    </citation>
    <scope>NUCLEOTIDE SEQUENCE [LARGE SCALE GENOMIC DNA]</scope>
    <source>
        <strain evidence="2">T4</strain>
    </source>
</reference>
<proteinExistence type="predicted"/>
<evidence type="ECO:0000313" key="2">
    <source>
        <dbReference type="Proteomes" id="UP000008177"/>
    </source>
</evidence>
<dbReference type="AlphaFoldDB" id="G2YN67"/>
<accession>G2YN67</accession>
<dbReference type="Proteomes" id="UP000008177">
    <property type="component" value="Unplaced contigs"/>
</dbReference>